<dbReference type="Pfam" id="PF17167">
    <property type="entry name" value="Glyco_hydro_94"/>
    <property type="match status" value="1"/>
</dbReference>
<keyword evidence="4" id="KW-1133">Transmembrane helix</keyword>
<keyword evidence="10" id="KW-1185">Reference proteome</keyword>
<reference evidence="9 10" key="1">
    <citation type="submission" date="2011-09" db="EMBL/GenBank/DDBJ databases">
        <title>Complete sequence of chromosome of Thioflavicoccus mobilis 8321.</title>
        <authorList>
            <consortium name="US DOE Joint Genome Institute"/>
            <person name="Lucas S."/>
            <person name="Han J."/>
            <person name="Lapidus A."/>
            <person name="Cheng J.-F."/>
            <person name="Goodwin L."/>
            <person name="Pitluck S."/>
            <person name="Peters L."/>
            <person name="Ovchinnikova G."/>
            <person name="Lu M."/>
            <person name="Detter J.C."/>
            <person name="Han C."/>
            <person name="Tapia R."/>
            <person name="Land M."/>
            <person name="Hauser L."/>
            <person name="Kyrpides N."/>
            <person name="Ivanova N."/>
            <person name="Pagani I."/>
            <person name="Vogl K."/>
            <person name="Liu Z."/>
            <person name="Imhoff J."/>
            <person name="Thiel V."/>
            <person name="Frigaard N.-U."/>
            <person name="Bryant D."/>
            <person name="Woyke T."/>
        </authorList>
    </citation>
    <scope>NUCLEOTIDE SEQUENCE [LARGE SCALE GENOMIC DNA]</scope>
    <source>
        <strain evidence="9 10">8321</strain>
    </source>
</reference>
<feature type="region of interest" description="Disordered" evidence="3">
    <location>
        <begin position="1631"/>
        <end position="1650"/>
    </location>
</feature>
<feature type="transmembrane region" description="Helical" evidence="4">
    <location>
        <begin position="1005"/>
        <end position="1025"/>
    </location>
</feature>
<evidence type="ECO:0000259" key="5">
    <source>
        <dbReference type="Pfam" id="PF03633"/>
    </source>
</evidence>
<dbReference type="CDD" id="cd11753">
    <property type="entry name" value="GH94N_ChvB_NdvB_2_like"/>
    <property type="match status" value="1"/>
</dbReference>
<feature type="domain" description="Glycoside hydrolase family 65 C-terminal" evidence="5">
    <location>
        <begin position="2854"/>
        <end position="2915"/>
    </location>
</feature>
<dbReference type="HOGENOM" id="CLU_000646_0_0_6"/>
<feature type="domain" description="Glycosyl hydrolase 94 catalytic" evidence="8">
    <location>
        <begin position="2429"/>
        <end position="2853"/>
    </location>
</feature>
<dbReference type="Pfam" id="PF10091">
    <property type="entry name" value="Glycoamylase"/>
    <property type="match status" value="1"/>
</dbReference>
<dbReference type="InterPro" id="IPR008928">
    <property type="entry name" value="6-hairpin_glycosidase_sf"/>
</dbReference>
<dbReference type="InterPro" id="IPR037824">
    <property type="entry name" value="GH94N_2_NdvB"/>
</dbReference>
<proteinExistence type="predicted"/>
<evidence type="ECO:0000313" key="9">
    <source>
        <dbReference type="EMBL" id="AGA91217.1"/>
    </source>
</evidence>
<dbReference type="RefSeq" id="WP_015281350.1">
    <property type="nucleotide sequence ID" value="NC_019940.1"/>
</dbReference>
<dbReference type="Gene3D" id="2.60.420.10">
    <property type="entry name" value="Maltose phosphorylase, domain 3"/>
    <property type="match status" value="1"/>
</dbReference>
<dbReference type="InterPro" id="IPR037820">
    <property type="entry name" value="GH94N_NdvB"/>
</dbReference>
<gene>
    <name evidence="9" type="ORF">Thimo_2488</name>
</gene>
<dbReference type="CDD" id="cd11756">
    <property type="entry name" value="GH94N_ChvB_NdvB_1_like"/>
    <property type="match status" value="1"/>
</dbReference>
<evidence type="ECO:0000313" key="10">
    <source>
        <dbReference type="Proteomes" id="UP000010816"/>
    </source>
</evidence>
<dbReference type="PANTHER" id="PTHR37469">
    <property type="entry name" value="CELLOBIONIC ACID PHOSPHORYLASE-RELATED"/>
    <property type="match status" value="1"/>
</dbReference>
<dbReference type="InterPro" id="IPR037018">
    <property type="entry name" value="GH65_N"/>
</dbReference>
<evidence type="ECO:0000259" key="8">
    <source>
        <dbReference type="Pfam" id="PF17167"/>
    </source>
</evidence>
<keyword evidence="2" id="KW-0808">Transferase</keyword>
<protein>
    <submittedName>
        <fullName evidence="9">Cellobiose phosphorylase</fullName>
    </submittedName>
</protein>
<keyword evidence="4" id="KW-0812">Transmembrane</keyword>
<dbReference type="SUPFAM" id="SSF48208">
    <property type="entry name" value="Six-hairpin glycosidases"/>
    <property type="match status" value="1"/>
</dbReference>
<dbReference type="SMART" id="SM01068">
    <property type="entry name" value="CBM_X"/>
    <property type="match status" value="2"/>
</dbReference>
<dbReference type="KEGG" id="tmb:Thimo_2488"/>
<dbReference type="eggNOG" id="COG3459">
    <property type="taxonomic scope" value="Bacteria"/>
</dbReference>
<feature type="domain" description="Glycoamylase-like" evidence="7">
    <location>
        <begin position="1388"/>
        <end position="1584"/>
    </location>
</feature>
<dbReference type="Proteomes" id="UP000010816">
    <property type="component" value="Chromosome"/>
</dbReference>
<keyword evidence="4" id="KW-0472">Membrane</keyword>
<dbReference type="STRING" id="765912.Thimo_2488"/>
<evidence type="ECO:0000259" key="7">
    <source>
        <dbReference type="Pfam" id="PF10091"/>
    </source>
</evidence>
<dbReference type="InterPro" id="IPR011013">
    <property type="entry name" value="Gal_mutarotase_sf_dom"/>
</dbReference>
<dbReference type="Gene3D" id="1.50.10.140">
    <property type="match status" value="2"/>
</dbReference>
<dbReference type="PATRIC" id="fig|765912.4.peg.2442"/>
<evidence type="ECO:0000256" key="2">
    <source>
        <dbReference type="ARBA" id="ARBA00022679"/>
    </source>
</evidence>
<dbReference type="GO" id="GO:0016757">
    <property type="term" value="F:glycosyltransferase activity"/>
    <property type="evidence" value="ECO:0007669"/>
    <property type="project" value="UniProtKB-KW"/>
</dbReference>
<feature type="domain" description="Glycosyl hydrolase 94 supersandwich" evidence="6">
    <location>
        <begin position="2144"/>
        <end position="2402"/>
    </location>
</feature>
<dbReference type="InterPro" id="IPR052047">
    <property type="entry name" value="GH94_Enzymes"/>
</dbReference>
<organism evidence="9 10">
    <name type="scientific">Thioflavicoccus mobilis 8321</name>
    <dbReference type="NCBI Taxonomy" id="765912"/>
    <lineage>
        <taxon>Bacteria</taxon>
        <taxon>Pseudomonadati</taxon>
        <taxon>Pseudomonadota</taxon>
        <taxon>Gammaproteobacteria</taxon>
        <taxon>Chromatiales</taxon>
        <taxon>Chromatiaceae</taxon>
        <taxon>Thioflavicoccus</taxon>
    </lineage>
</organism>
<evidence type="ECO:0000256" key="3">
    <source>
        <dbReference type="SAM" id="MobiDB-lite"/>
    </source>
</evidence>
<feature type="transmembrane region" description="Helical" evidence="4">
    <location>
        <begin position="481"/>
        <end position="508"/>
    </location>
</feature>
<dbReference type="SUPFAM" id="SSF74650">
    <property type="entry name" value="Galactose mutarotase-like"/>
    <property type="match status" value="2"/>
</dbReference>
<sequence>MRLRETLLDLRVGLFGYRPSKQDLGDEQPLRGELFSAVQMEQWGRSLAKSHVLAAEHASDRLLNRLSENERILIGVSRLLMEAINAGYRIVPAGEWLLDNFYLIEEQTRTAKRHLPKGYSRELPRLRGGPSAGLPRAYDIALEIIGHGDGRVDVENLSRFVAAYQTVTPLKLGEIWAIPIMLRLALIENLRRVAVRIAVTRTDQDLADRWADEMAAMAERDPKNLILTIADMARSNPPMSSCFVAEMTRRLQGRSPALALPLNWIEQQLAESGQTIEQLVQIENQQQAADQVSIGNSIGSLRFLGAIDWREFVETISLVEWTLREDPEGIYGRMDFATRDRYRHVVEKVARKGRCSEAEVARQAIELAQEGVEEQPQDGAQDQRRVDGRMLTAAPADAARAAHVGFYLIDRGLAQLENRITTGPQPHAQAGARRPLGKPLEGLAPQAALGAYLGSIAVLTGLFAWGLLAMAQADGVTGWPLVSLGAVAVLGTSQLAVALVNWLATLLARPRPLPRMDLAHGIPPEARTLVVTPTFLVSAEGVEDLVEALEVRFLANRDDHLHFGLLTDLRDAPTATRPEDAALEQLAAQRIAALNAKYPRRGGDTFFLFHRPRRWNAQERIWMGYERKRGKLADLNALLRGEADGRFSRIVGDSAILIGIRYVITLDTDTDLPRDVARELVGAMIHPLNQARYDAARQRVGAGYGILQPRVAVSLTGANRSRYARLCGSDAGIDPYTHAVSDVYQDWFQEGSFIGKGIYDVDAFEQALDGRLPENRILSHDLLEGCYARSGLLSDVQLYEDHPPCYSADVSRRHRWIRGDWQIARWLLPWVANRDGVKRRNPLSGLSRWKLADNLRRSLAPAALVLLFMLGWTLPTSAWLWTLAVLGIILVPALATALLNSLDKPGDIGWRAHLAAAARAASHQLAHAVFTLACLPYEAFFSLDAVLRTLWRLWVSRRHLLEWTCSGAFDRQPLDLVGFYRMMLIGPVFALAAALGLAIVNPAALAVAGPILLLWLGAPAIAWWLSRPLTRRPARLSADQDRFLRHLARKTWAFFETFVSAEDHWLPPDNVQEHPVARVTHRTSPTNMGLSLLANLAAHDFGYLAGGQLIERTAGALRTMAELERHRGHFYNWYDTLSCQPLQPHYVSSVDSGNLAAHLLTLQPGLLALVDAPILGPRWLEGISDAWGVLVDALEGAVPAPLTRFQRTLDSACAERPTTLAAAHDCLATLSDQAEDGARALQGETDGDASYWAEALAGQCRETLDEMRFLAPWLTLPATARGECPALGQLDTGLTLGQVARLPGAFSPISEPWPGPATTTEESDGLVMGGQHLQLASHRAHQRIAVLQDLARQAGELAQMDYGFLFDDTRHLLAIGYDVREYRRDTSYYDLLASEARLASFVAIAQGQMPQEGWFALGRLLTIAAGAPTLLSWSGSMFEYLMPLLVMPTYDNTLLDQTYRTAVTRQIEYGRLRGVPWGVSESGYNRVDVQLNYQYRAFGVPGLGLKRGLAEDLVIAPYASALALMVAPEAACRNLQRLAEAGLASRFGLFEAVDYTPSRLPRGQSSAVVQSFMAHHQGMSLLALGHLLLDRPMQRRFAAAPRVQATLLLLQERIPKTPAFYWHTAVEHTDFRAPSSGQQPPERVYSTPNTPIPEVKLLSNGRYHVMVTNAGGGYSRWKHLDVTRWREDTTCDAWGTFCYLRDLDSDTFWSTAYQPTTRSPDHFEAIFSEGRAEFRRRDLEIDTHTEIAVSPEDDIELRRVRLTNRSRKPRVIEITSYAEVVLAPPAADAIHPAFSNLFVQTECLRPQAVILCSRRPRSQDEPSPCLFHLMVVRGAECGPVSYETDRMRFIGRGRTIASPRALSEDGALSGSEGSVLDPIVSIRYRLTIEPDRSATIDMVSGIGESREIAVGLAEKYQDQRLADRVFDLAWTHSQVLLRQLNASQADAQLYGRLASSILYTNASLRAETSVLSQNRRGQSGLWSHAVSGDVPIVLLRISDPDNIELVRQLVQAHAYWRLKGLTVDLVIWNEDHAGYRQQLHDQILGLIAAGVGAHVVDRPGGIFIRPADQISDEDRILFQTVARAILSDSSGTLAEQLNRRGPMARRVPRLRPSRAHRAEPADPARPLPDLLFANGLGGFTPDGREYVITTGPGQATPAPWVNVLANPGFGTVISESGMAYTWIENAHELRLTPWLNDPVTDASGEAFYLRDEETGDYWSPTPLPAGGAAPYLCRHGFGYSVFEHTEAGIRSELSVYVAVDAPIKFSVLKVRNLSDRPRRLSATGYVEWVLGDLRPKSALHIITQIDPTSGALFARNPYNTEFASRVAFFDVDDPRRTSTGNRTEFLGRNGTLAHPAAMTRARLSGQVGAALDACAALQVGFELDAGETREIVFRLGVIGHRGADDTSASIHRGREAAAAQHALEGVHRHWSRVLGAVQVETPDPSLDCLANGWLLYQTLACRLWARSGYYQSGGAFGFRDQLQDTMALVHAEPGLVREHLLRCAGRQFREGDVQHWWHPPTGRGVRTRCSDDFLWLPLATCRYVLTSGDTGVLDEPIPFLEGRPVNPADDSYYDLPGQSDETASLYDHCVRAILHGLRFGAHGLPLIGSGDWNDGMNLIGIQGKGESIWLGFFLYEVLMRFAEVADRRGDLAFGTRCRQEAGQMREHIERHGWDGGWYRRAFFDDGAVLGSATNAECQIDAIAQSWSVLSGAGDPERRRLAMEALDARLVRRDQGLIQLLDPPFDTSDLNPGYIKGYVPGVRENGGQYTHAAIWSTMAFAALGDARRAWELFSLINPIHHGHSPEEIATYRVEPYVVAADVYAIAPHIGRGGWTWYTGSASWMYRLILESLLGLRREADTLYVAPCLPPEWQGFKLHYRYRSSLYHIEITQARCATGTATKTSGRAMRLSVDGQDLDAQTIALVDDGNEHLVQIRVTARGVGSDGEPG</sequence>
<name>L0GZG7_9GAMM</name>
<dbReference type="Gene3D" id="1.50.10.10">
    <property type="match status" value="1"/>
</dbReference>
<accession>L0GZG7</accession>
<dbReference type="PANTHER" id="PTHR37469:SF2">
    <property type="entry name" value="CELLOBIONIC ACID PHOSPHORYLASE"/>
    <property type="match status" value="1"/>
</dbReference>
<dbReference type="GO" id="GO:0005975">
    <property type="term" value="P:carbohydrate metabolic process"/>
    <property type="evidence" value="ECO:0007669"/>
    <property type="project" value="InterPro"/>
</dbReference>
<dbReference type="InterPro" id="IPR010383">
    <property type="entry name" value="Glyco_hydrolase_94_b-supersand"/>
</dbReference>
<dbReference type="Pfam" id="PF03633">
    <property type="entry name" value="Glyco_hydro_65C"/>
    <property type="match status" value="1"/>
</dbReference>
<dbReference type="InterPro" id="IPR005194">
    <property type="entry name" value="Glyco_hydro_65_C"/>
</dbReference>
<keyword evidence="1" id="KW-0328">Glycosyltransferase</keyword>
<dbReference type="GO" id="GO:0030246">
    <property type="term" value="F:carbohydrate binding"/>
    <property type="evidence" value="ECO:0007669"/>
    <property type="project" value="InterPro"/>
</dbReference>
<feature type="domain" description="Glycosyl hydrolase 94 supersandwich" evidence="6">
    <location>
        <begin position="1643"/>
        <end position="1918"/>
    </location>
</feature>
<evidence type="ECO:0000256" key="1">
    <source>
        <dbReference type="ARBA" id="ARBA00022676"/>
    </source>
</evidence>
<dbReference type="InterPro" id="IPR019282">
    <property type="entry name" value="Glycoamylase-like_cons_dom"/>
</dbReference>
<dbReference type="InterPro" id="IPR012341">
    <property type="entry name" value="6hp_glycosidase-like_sf"/>
</dbReference>
<dbReference type="OrthoDB" id="9769991at2"/>
<dbReference type="EMBL" id="CP003051">
    <property type="protein sequence ID" value="AGA91217.1"/>
    <property type="molecule type" value="Genomic_DNA"/>
</dbReference>
<feature type="transmembrane region" description="Helical" evidence="4">
    <location>
        <begin position="979"/>
        <end position="999"/>
    </location>
</feature>
<feature type="transmembrane region" description="Helical" evidence="4">
    <location>
        <begin position="447"/>
        <end position="469"/>
    </location>
</feature>
<evidence type="ECO:0000259" key="6">
    <source>
        <dbReference type="Pfam" id="PF06165"/>
    </source>
</evidence>
<dbReference type="InterPro" id="IPR033432">
    <property type="entry name" value="GH94_catalytic"/>
</dbReference>
<dbReference type="Pfam" id="PF06165">
    <property type="entry name" value="GH94_b-supersand"/>
    <property type="match status" value="2"/>
</dbReference>
<dbReference type="Gene3D" id="2.70.98.40">
    <property type="entry name" value="Glycoside hydrolase, family 65, N-terminal domain"/>
    <property type="match status" value="2"/>
</dbReference>
<feature type="transmembrane region" description="Helical" evidence="4">
    <location>
        <begin position="880"/>
        <end position="902"/>
    </location>
</feature>
<evidence type="ECO:0000256" key="4">
    <source>
        <dbReference type="SAM" id="Phobius"/>
    </source>
</evidence>